<dbReference type="Pfam" id="PF09490">
    <property type="entry name" value="CbtA"/>
    <property type="match status" value="1"/>
</dbReference>
<feature type="transmembrane region" description="Helical" evidence="2">
    <location>
        <begin position="188"/>
        <end position="206"/>
    </location>
</feature>
<keyword evidence="2" id="KW-0472">Membrane</keyword>
<feature type="transmembrane region" description="Helical" evidence="2">
    <location>
        <begin position="118"/>
        <end position="136"/>
    </location>
</feature>
<protein>
    <submittedName>
        <fullName evidence="3">CbtA family protein</fullName>
    </submittedName>
</protein>
<sequence length="265" mass="27261">MPLSGSFGALLLRGLLAGLIAGLLAGVVGNFVGEPRVEAAIAIEEAAAPAPEHAHDSGTGHTHGETAHAHGDEAVVSRPWQKFGQFLAAALAGMAFGAIVATAAHYARRFTALPGHRLVLGLGLAGWVAVVAVPFFEYPANPPAVGDPETINERTLLWVAAVLLGLVAVAAGVSIWKALRTRPESLRLVAAAVGFVIVVTLGYTVLPEIDEVGADFPASLLWEFRAASLAVSTTLWVGIGLAFAALTEWSTRGSTRVPEAAATAG</sequence>
<dbReference type="Proteomes" id="UP001550628">
    <property type="component" value="Unassembled WGS sequence"/>
</dbReference>
<dbReference type="GeneID" id="96244975"/>
<dbReference type="InterPro" id="IPR012666">
    <property type="entry name" value="CbtA_put"/>
</dbReference>
<reference evidence="3 4" key="1">
    <citation type="submission" date="2024-06" db="EMBL/GenBank/DDBJ databases">
        <title>The Natural Products Discovery Center: Release of the First 8490 Sequenced Strains for Exploring Actinobacteria Biosynthetic Diversity.</title>
        <authorList>
            <person name="Kalkreuter E."/>
            <person name="Kautsar S.A."/>
            <person name="Yang D."/>
            <person name="Bader C.D."/>
            <person name="Teijaro C.N."/>
            <person name="Fluegel L."/>
            <person name="Davis C.M."/>
            <person name="Simpson J.R."/>
            <person name="Lauterbach L."/>
            <person name="Steele A.D."/>
            <person name="Gui C."/>
            <person name="Meng S."/>
            <person name="Li G."/>
            <person name="Viehrig K."/>
            <person name="Ye F."/>
            <person name="Su P."/>
            <person name="Kiefer A.F."/>
            <person name="Nichols A."/>
            <person name="Cepeda A.J."/>
            <person name="Yan W."/>
            <person name="Fan B."/>
            <person name="Jiang Y."/>
            <person name="Adhikari A."/>
            <person name="Zheng C.-J."/>
            <person name="Schuster L."/>
            <person name="Cowan T.M."/>
            <person name="Smanski M.J."/>
            <person name="Chevrette M.G."/>
            <person name="De Carvalho L.P.S."/>
            <person name="Shen B."/>
        </authorList>
    </citation>
    <scope>NUCLEOTIDE SEQUENCE [LARGE SCALE GENOMIC DNA]</scope>
    <source>
        <strain evidence="3 4">NPDC019708</strain>
    </source>
</reference>
<comment type="caution">
    <text evidence="3">The sequence shown here is derived from an EMBL/GenBank/DDBJ whole genome shotgun (WGS) entry which is preliminary data.</text>
</comment>
<feature type="transmembrane region" description="Helical" evidence="2">
    <location>
        <begin position="156"/>
        <end position="176"/>
    </location>
</feature>
<keyword evidence="2" id="KW-0812">Transmembrane</keyword>
<feature type="transmembrane region" description="Helical" evidence="2">
    <location>
        <begin position="226"/>
        <end position="246"/>
    </location>
</feature>
<evidence type="ECO:0000256" key="1">
    <source>
        <dbReference type="SAM" id="MobiDB-lite"/>
    </source>
</evidence>
<keyword evidence="4" id="KW-1185">Reference proteome</keyword>
<dbReference type="EMBL" id="JBEYBF010000048">
    <property type="protein sequence ID" value="MEU1956933.1"/>
    <property type="molecule type" value="Genomic_DNA"/>
</dbReference>
<gene>
    <name evidence="3" type="ORF">ABZ510_34425</name>
</gene>
<dbReference type="RefSeq" id="WP_030524132.1">
    <property type="nucleotide sequence ID" value="NZ_JBEYBD010000040.1"/>
</dbReference>
<evidence type="ECO:0000313" key="3">
    <source>
        <dbReference type="EMBL" id="MEU1956933.1"/>
    </source>
</evidence>
<evidence type="ECO:0000256" key="2">
    <source>
        <dbReference type="SAM" id="Phobius"/>
    </source>
</evidence>
<organism evidence="3 4">
    <name type="scientific">Nocardia rhamnosiphila</name>
    <dbReference type="NCBI Taxonomy" id="426716"/>
    <lineage>
        <taxon>Bacteria</taxon>
        <taxon>Bacillati</taxon>
        <taxon>Actinomycetota</taxon>
        <taxon>Actinomycetes</taxon>
        <taxon>Mycobacteriales</taxon>
        <taxon>Nocardiaceae</taxon>
        <taxon>Nocardia</taxon>
    </lineage>
</organism>
<evidence type="ECO:0000313" key="4">
    <source>
        <dbReference type="Proteomes" id="UP001550628"/>
    </source>
</evidence>
<feature type="compositionally biased region" description="Basic and acidic residues" evidence="1">
    <location>
        <begin position="52"/>
        <end position="70"/>
    </location>
</feature>
<proteinExistence type="predicted"/>
<name>A0ABV2X1F5_9NOCA</name>
<keyword evidence="2" id="KW-1133">Transmembrane helix</keyword>
<feature type="transmembrane region" description="Helical" evidence="2">
    <location>
        <begin position="86"/>
        <end position="106"/>
    </location>
</feature>
<feature type="region of interest" description="Disordered" evidence="1">
    <location>
        <begin position="50"/>
        <end position="70"/>
    </location>
</feature>
<accession>A0ABV2X1F5</accession>